<accession>A0A0H2R372</accession>
<evidence type="ECO:0000313" key="2">
    <source>
        <dbReference type="Proteomes" id="UP000053477"/>
    </source>
</evidence>
<proteinExistence type="predicted"/>
<organism evidence="1 2">
    <name type="scientific">Schizopora paradoxa</name>
    <dbReference type="NCBI Taxonomy" id="27342"/>
    <lineage>
        <taxon>Eukaryota</taxon>
        <taxon>Fungi</taxon>
        <taxon>Dikarya</taxon>
        <taxon>Basidiomycota</taxon>
        <taxon>Agaricomycotina</taxon>
        <taxon>Agaricomycetes</taxon>
        <taxon>Hymenochaetales</taxon>
        <taxon>Schizoporaceae</taxon>
        <taxon>Schizopora</taxon>
    </lineage>
</organism>
<dbReference type="Proteomes" id="UP000053477">
    <property type="component" value="Unassembled WGS sequence"/>
</dbReference>
<keyword evidence="2" id="KW-1185">Reference proteome</keyword>
<evidence type="ECO:0000313" key="1">
    <source>
        <dbReference type="EMBL" id="KLO05797.1"/>
    </source>
</evidence>
<dbReference type="AlphaFoldDB" id="A0A0H2R372"/>
<reference evidence="1 2" key="1">
    <citation type="submission" date="2015-04" db="EMBL/GenBank/DDBJ databases">
        <title>Complete genome sequence of Schizopora paradoxa KUC8140, a cosmopolitan wood degrader in East Asia.</title>
        <authorList>
            <consortium name="DOE Joint Genome Institute"/>
            <person name="Min B."/>
            <person name="Park H."/>
            <person name="Jang Y."/>
            <person name="Kim J.-J."/>
            <person name="Kim K.H."/>
            <person name="Pangilinan J."/>
            <person name="Lipzen A."/>
            <person name="Riley R."/>
            <person name="Grigoriev I.V."/>
            <person name="Spatafora J.W."/>
            <person name="Choi I.-G."/>
        </authorList>
    </citation>
    <scope>NUCLEOTIDE SEQUENCE [LARGE SCALE GENOMIC DNA]</scope>
    <source>
        <strain evidence="1 2">KUC8140</strain>
    </source>
</reference>
<dbReference type="EMBL" id="KQ086265">
    <property type="protein sequence ID" value="KLO05797.1"/>
    <property type="molecule type" value="Genomic_DNA"/>
</dbReference>
<name>A0A0H2R372_9AGAM</name>
<gene>
    <name evidence="1" type="ORF">SCHPADRAFT_1002694</name>
</gene>
<protein>
    <submittedName>
        <fullName evidence="1">Uncharacterized protein</fullName>
    </submittedName>
</protein>
<dbReference type="InParanoid" id="A0A0H2R372"/>
<sequence length="153" mass="16662">MAQILRNIKAKLKGGQRQPKSMVHRLHGGAVASGLPLGIDTVSTTEDESALTSANSQTFAPGAVESRTVGREPIVAIHRPVNDRSPHEIVWSSAHERPRATSIRGVGELYRRESSGAGLPTAMIMAFSASQTHSETRSRFLSQPHMQIYHDQD</sequence>